<evidence type="ECO:0000313" key="2">
    <source>
        <dbReference type="Proteomes" id="UP000240509"/>
    </source>
</evidence>
<dbReference type="OrthoDB" id="9765872at2"/>
<protein>
    <submittedName>
        <fullName evidence="1">Uncharacterized protein</fullName>
    </submittedName>
</protein>
<name>A0A2T4U5W2_9BACI</name>
<dbReference type="ESTHER" id="9baci-a0a2t4u5w2">
    <property type="family name" value="BlEst2-lipase-like"/>
</dbReference>
<dbReference type="EMBL" id="PZJJ01000013">
    <property type="protein sequence ID" value="PTL38797.1"/>
    <property type="molecule type" value="Genomic_DNA"/>
</dbReference>
<accession>A0A2T4U5W2</accession>
<proteinExistence type="predicted"/>
<dbReference type="SUPFAM" id="SSF53474">
    <property type="entry name" value="alpha/beta-Hydrolases"/>
    <property type="match status" value="1"/>
</dbReference>
<dbReference type="RefSeq" id="WP_107584929.1">
    <property type="nucleotide sequence ID" value="NZ_PZJJ01000013.1"/>
</dbReference>
<sequence length="469" mass="52117">MHTGNVRWGKSPVSVDLDKPVLVFVPGLMNDSSIWYEGNDMCERAQTAGYETVFVELHDSCGNSKSYWENGRLLASHLEKIHLLTPGKELVLICYSKGGVDAQTALVHEGKHELVSDVVTIGSPHYGSELADLAASPPFIWLAEWAGRNNEGVKSLQTGAMSYFREITDNRKEVSKNRYYTMAGNWNGPIFSSYWFGGGFIGGENDGVVSTSGASLPGAEMLAVGRWNHGQVHLGQNAFPLIEPVLKGETPSPVRESAEEEAPSLHILVRGGMEQQPMETFHVEKEAEKIVINWMSPRQLETLTVTSPGKEPALYDVEAVKDDTGFFDGIYHHLLQWKNPAPGEWTVSSDGFPNLPYGFTVSFDSPLNKKLYVQRTEKEGVFTVHTDGEIPEFPDKMFMELLFYPAGTPGREEVLRYSQELFGREMTLPVYEEGTYNLSVEIEGKTKSGGRYQRTVSQSAYRTADGAIR</sequence>
<reference evidence="1 2" key="1">
    <citation type="submission" date="2018-03" db="EMBL/GenBank/DDBJ databases">
        <title>Alkalicoccus saliphilus sp. nov., isolated from a mineral pool.</title>
        <authorList>
            <person name="Zhao B."/>
        </authorList>
    </citation>
    <scope>NUCLEOTIDE SEQUENCE [LARGE SCALE GENOMIC DNA]</scope>
    <source>
        <strain evidence="1 2">6AG</strain>
    </source>
</reference>
<organism evidence="1 2">
    <name type="scientific">Alkalicoccus saliphilus</name>
    <dbReference type="NCBI Taxonomy" id="200989"/>
    <lineage>
        <taxon>Bacteria</taxon>
        <taxon>Bacillati</taxon>
        <taxon>Bacillota</taxon>
        <taxon>Bacilli</taxon>
        <taxon>Bacillales</taxon>
        <taxon>Bacillaceae</taxon>
        <taxon>Alkalicoccus</taxon>
    </lineage>
</organism>
<dbReference type="AlphaFoldDB" id="A0A2T4U5W2"/>
<keyword evidence="2" id="KW-1185">Reference proteome</keyword>
<dbReference type="PANTHER" id="PTHR37946:SF1">
    <property type="entry name" value="SLL1969 PROTEIN"/>
    <property type="match status" value="1"/>
</dbReference>
<dbReference type="PANTHER" id="PTHR37946">
    <property type="entry name" value="SLL1969 PROTEIN"/>
    <property type="match status" value="1"/>
</dbReference>
<dbReference type="Gene3D" id="3.40.50.1820">
    <property type="entry name" value="alpha/beta hydrolase"/>
    <property type="match status" value="1"/>
</dbReference>
<evidence type="ECO:0000313" key="1">
    <source>
        <dbReference type="EMBL" id="PTL38797.1"/>
    </source>
</evidence>
<gene>
    <name evidence="1" type="ORF">C6Y45_09165</name>
</gene>
<dbReference type="Proteomes" id="UP000240509">
    <property type="component" value="Unassembled WGS sequence"/>
</dbReference>
<dbReference type="InterPro" id="IPR029058">
    <property type="entry name" value="AB_hydrolase_fold"/>
</dbReference>
<comment type="caution">
    <text evidence="1">The sequence shown here is derived from an EMBL/GenBank/DDBJ whole genome shotgun (WGS) entry which is preliminary data.</text>
</comment>